<comment type="similarity">
    <text evidence="1">Belongs to the aldehyde dehydrogenase family.</text>
</comment>
<dbReference type="PANTHER" id="PTHR42991:SF1">
    <property type="entry name" value="ALDEHYDE DEHYDROGENASE"/>
    <property type="match status" value="1"/>
</dbReference>
<evidence type="ECO:0000256" key="2">
    <source>
        <dbReference type="ARBA" id="ARBA00023002"/>
    </source>
</evidence>
<dbReference type="EC" id="1.2.1.97" evidence="5"/>
<reference evidence="8 9" key="1">
    <citation type="journal article" date="2017" name="Int. J. Syst. Evol. Microbiol.">
        <title>Bacillus notoginsengisoli sp. nov., a novel bacterium isolated from the rhizosphere of Panax notoginseng.</title>
        <authorList>
            <person name="Zhang M.Y."/>
            <person name="Cheng J."/>
            <person name="Cai Y."/>
            <person name="Zhang T.Y."/>
            <person name="Wu Y.Y."/>
            <person name="Manikprabhu D."/>
            <person name="Li W.J."/>
            <person name="Zhang Y.X."/>
        </authorList>
    </citation>
    <scope>NUCLEOTIDE SEQUENCE [LARGE SCALE GENOMIC DNA]</scope>
    <source>
        <strain evidence="8 9">JCM 30743</strain>
    </source>
</reference>
<evidence type="ECO:0000256" key="5">
    <source>
        <dbReference type="ARBA" id="ARBA00066984"/>
    </source>
</evidence>
<dbReference type="FunFam" id="3.40.605.10:FF:000007">
    <property type="entry name" value="NAD/NADP-dependent betaine aldehyde dehydrogenase"/>
    <property type="match status" value="1"/>
</dbReference>
<dbReference type="Proteomes" id="UP000284416">
    <property type="component" value="Unassembled WGS sequence"/>
</dbReference>
<dbReference type="InterPro" id="IPR016163">
    <property type="entry name" value="Ald_DH_C"/>
</dbReference>
<evidence type="ECO:0000256" key="6">
    <source>
        <dbReference type="ARBA" id="ARBA00067277"/>
    </source>
</evidence>
<dbReference type="Gene3D" id="3.40.605.10">
    <property type="entry name" value="Aldehyde Dehydrogenase, Chain A, domain 1"/>
    <property type="match status" value="1"/>
</dbReference>
<comment type="function">
    <text evidence="4">Part of the sulfo-TAL (or sulfo-SFT) pathway, a D-sulfoquinovose degradation pathway that produces sulfolactate (SL). Catalyzes the oxidation of 3-sulfolactaldehyde (SLA) to sulfolactate (SL).</text>
</comment>
<evidence type="ECO:0000256" key="4">
    <source>
        <dbReference type="ARBA" id="ARBA00054572"/>
    </source>
</evidence>
<evidence type="ECO:0000256" key="1">
    <source>
        <dbReference type="ARBA" id="ARBA00009986"/>
    </source>
</evidence>
<dbReference type="GO" id="GO:0008911">
    <property type="term" value="F:lactaldehyde dehydrogenase (NAD+) activity"/>
    <property type="evidence" value="ECO:0007669"/>
    <property type="project" value="TreeGrafter"/>
</dbReference>
<evidence type="ECO:0000259" key="7">
    <source>
        <dbReference type="Pfam" id="PF00171"/>
    </source>
</evidence>
<proteinExistence type="inferred from homology"/>
<keyword evidence="9" id="KW-1185">Reference proteome</keyword>
<keyword evidence="2" id="KW-0560">Oxidoreductase</keyword>
<name>A0A417Z0C4_9BACI</name>
<protein>
    <recommendedName>
        <fullName evidence="6">3-sulfolactaldehyde dehydrogenase</fullName>
        <ecNumber evidence="5">1.2.1.97</ecNumber>
    </recommendedName>
</protein>
<evidence type="ECO:0000256" key="3">
    <source>
        <dbReference type="ARBA" id="ARBA00050326"/>
    </source>
</evidence>
<dbReference type="PANTHER" id="PTHR42991">
    <property type="entry name" value="ALDEHYDE DEHYDROGENASE"/>
    <property type="match status" value="1"/>
</dbReference>
<dbReference type="SUPFAM" id="SSF53720">
    <property type="entry name" value="ALDH-like"/>
    <property type="match status" value="1"/>
</dbReference>
<accession>A0A417Z0C4</accession>
<dbReference type="OrthoDB" id="9762913at2"/>
<dbReference type="InterPro" id="IPR016161">
    <property type="entry name" value="Ald_DH/histidinol_DH"/>
</dbReference>
<evidence type="ECO:0000313" key="9">
    <source>
        <dbReference type="Proteomes" id="UP000284416"/>
    </source>
</evidence>
<dbReference type="Gene3D" id="3.40.309.10">
    <property type="entry name" value="Aldehyde Dehydrogenase, Chain A, domain 2"/>
    <property type="match status" value="1"/>
</dbReference>
<feature type="domain" description="Aldehyde dehydrogenase" evidence="7">
    <location>
        <begin position="17"/>
        <end position="472"/>
    </location>
</feature>
<dbReference type="EMBL" id="QWEG01000001">
    <property type="protein sequence ID" value="RHW43408.1"/>
    <property type="molecule type" value="Genomic_DNA"/>
</dbReference>
<comment type="catalytic activity">
    <reaction evidence="3">
        <text>(2S)-3-sulfolactaldehyde + NAD(+) + H2O = (2S)-3-sulfolactate + NADH + 2 H(+)</text>
        <dbReference type="Rhea" id="RHEA:47932"/>
        <dbReference type="ChEBI" id="CHEBI:15377"/>
        <dbReference type="ChEBI" id="CHEBI:15378"/>
        <dbReference type="ChEBI" id="CHEBI:57540"/>
        <dbReference type="ChEBI" id="CHEBI:57945"/>
        <dbReference type="ChEBI" id="CHEBI:61289"/>
        <dbReference type="ChEBI" id="CHEBI:90109"/>
        <dbReference type="EC" id="1.2.1.97"/>
    </reaction>
    <physiologicalReaction direction="left-to-right" evidence="3">
        <dbReference type="Rhea" id="RHEA:47933"/>
    </physiologicalReaction>
</comment>
<dbReference type="FunFam" id="3.40.309.10:FF:000009">
    <property type="entry name" value="Aldehyde dehydrogenase A"/>
    <property type="match status" value="1"/>
</dbReference>
<sequence length="478" mass="52312">MMRIGSIIGGEERNDRNRETLAVKNPYNGEVVAEIVLAGEEELDDAVKSSLSVFKNTMKMMPAYERARILAKAAELLEEQKEDFAEIIVQEAGKPIKHSWAEIMRSIQILRYASELSKHLTGEVLQMEADVRGSDRLGFVKRVPVGVVAAITPFNFPLNLSLHKIAPAIAAGNTVVFKPAEKTPVSAYKLVNLFEEAGLPDGVINLVLGTGETVGRALVTHKDVHKITFTGSLAVGKMIRETAGFKKVTMELGSNSPNLIFEDADLDQAVESLLTAAFAFSGQVCVSAQRIYVHEDVYDKFLGKFVEAARKLKIGDPRDEETDIGPMIEAAAAKRAKEWIEEARSQGAVIETGGELDGNTLSPTIITEVEKGMKVVTDEAFAPLVSVMPFKTEEEAVNRTNDSIYGLQAGVFTKDIDRAFRVAESLEMGGVWINESSAYRQDNYPYGGVKQSGLGREGVKYAMDEMTEIKFIGVKLAK</sequence>
<comment type="caution">
    <text evidence="8">The sequence shown here is derived from an EMBL/GenBank/DDBJ whole genome shotgun (WGS) entry which is preliminary data.</text>
</comment>
<dbReference type="Pfam" id="PF00171">
    <property type="entry name" value="Aldedh"/>
    <property type="match status" value="1"/>
</dbReference>
<dbReference type="RefSeq" id="WP_118919016.1">
    <property type="nucleotide sequence ID" value="NZ_QWEG01000001.1"/>
</dbReference>
<dbReference type="InterPro" id="IPR016162">
    <property type="entry name" value="Ald_DH_N"/>
</dbReference>
<evidence type="ECO:0000313" key="8">
    <source>
        <dbReference type="EMBL" id="RHW43408.1"/>
    </source>
</evidence>
<dbReference type="InterPro" id="IPR051020">
    <property type="entry name" value="ALDH-related_metabolic_enz"/>
</dbReference>
<gene>
    <name evidence="8" type="ORF">D1B31_01740</name>
</gene>
<dbReference type="AlphaFoldDB" id="A0A417Z0C4"/>
<dbReference type="InterPro" id="IPR015590">
    <property type="entry name" value="Aldehyde_DH_dom"/>
</dbReference>
<organism evidence="8 9">
    <name type="scientific">Neobacillus notoginsengisoli</name>
    <dbReference type="NCBI Taxonomy" id="1578198"/>
    <lineage>
        <taxon>Bacteria</taxon>
        <taxon>Bacillati</taxon>
        <taxon>Bacillota</taxon>
        <taxon>Bacilli</taxon>
        <taxon>Bacillales</taxon>
        <taxon>Bacillaceae</taxon>
        <taxon>Neobacillus</taxon>
    </lineage>
</organism>